<dbReference type="AlphaFoldDB" id="A0AA37WMM7"/>
<feature type="transmembrane region" description="Helical" evidence="1">
    <location>
        <begin position="79"/>
        <end position="103"/>
    </location>
</feature>
<comment type="caution">
    <text evidence="3">The sequence shown here is derived from an EMBL/GenBank/DDBJ whole genome shotgun (WGS) entry which is preliminary data.</text>
</comment>
<evidence type="ECO:0000256" key="1">
    <source>
        <dbReference type="SAM" id="Phobius"/>
    </source>
</evidence>
<keyword evidence="1" id="KW-1133">Transmembrane helix</keyword>
<feature type="domain" description="Heparan-alpha-glucosaminide N-acetyltransferase catalytic" evidence="2">
    <location>
        <begin position="7"/>
        <end position="222"/>
    </location>
</feature>
<evidence type="ECO:0000313" key="4">
    <source>
        <dbReference type="Proteomes" id="UP001156870"/>
    </source>
</evidence>
<keyword evidence="4" id="KW-1185">Reference proteome</keyword>
<keyword evidence="1" id="KW-0812">Transmembrane</keyword>
<dbReference type="RefSeq" id="WP_232593187.1">
    <property type="nucleotide sequence ID" value="NZ_BSPD01000056.1"/>
</dbReference>
<feature type="transmembrane region" description="Helical" evidence="1">
    <location>
        <begin position="12"/>
        <end position="32"/>
    </location>
</feature>
<feature type="transmembrane region" description="Helical" evidence="1">
    <location>
        <begin position="123"/>
        <end position="145"/>
    </location>
</feature>
<proteinExistence type="predicted"/>
<feature type="transmembrane region" description="Helical" evidence="1">
    <location>
        <begin position="194"/>
        <end position="213"/>
    </location>
</feature>
<dbReference type="Pfam" id="PF07786">
    <property type="entry name" value="HGSNAT_cat"/>
    <property type="match status" value="1"/>
</dbReference>
<organism evidence="3 4">
    <name type="scientific">Marinibactrum halimedae</name>
    <dbReference type="NCBI Taxonomy" id="1444977"/>
    <lineage>
        <taxon>Bacteria</taxon>
        <taxon>Pseudomonadati</taxon>
        <taxon>Pseudomonadota</taxon>
        <taxon>Gammaproteobacteria</taxon>
        <taxon>Cellvibrionales</taxon>
        <taxon>Cellvibrionaceae</taxon>
        <taxon>Marinibactrum</taxon>
    </lineage>
</organism>
<feature type="transmembrane region" description="Helical" evidence="1">
    <location>
        <begin position="154"/>
        <end position="174"/>
    </location>
</feature>
<evidence type="ECO:0000313" key="3">
    <source>
        <dbReference type="EMBL" id="GLS26538.1"/>
    </source>
</evidence>
<evidence type="ECO:0000259" key="2">
    <source>
        <dbReference type="Pfam" id="PF07786"/>
    </source>
</evidence>
<gene>
    <name evidence="3" type="ORF">GCM10007877_22540</name>
</gene>
<feature type="transmembrane region" description="Helical" evidence="1">
    <location>
        <begin position="44"/>
        <end position="67"/>
    </location>
</feature>
<feature type="transmembrane region" description="Helical" evidence="1">
    <location>
        <begin position="263"/>
        <end position="284"/>
    </location>
</feature>
<dbReference type="InterPro" id="IPR012429">
    <property type="entry name" value="HGSNAT_cat"/>
</dbReference>
<dbReference type="EMBL" id="BSPD01000056">
    <property type="protein sequence ID" value="GLS26538.1"/>
    <property type="molecule type" value="Genomic_DNA"/>
</dbReference>
<dbReference type="Proteomes" id="UP001156870">
    <property type="component" value="Unassembled WGS sequence"/>
</dbReference>
<feature type="transmembrane region" description="Helical" evidence="1">
    <location>
        <begin position="304"/>
        <end position="323"/>
    </location>
</feature>
<reference evidence="3 4" key="1">
    <citation type="journal article" date="2014" name="Int. J. Syst. Evol. Microbiol.">
        <title>Complete genome sequence of Corynebacterium casei LMG S-19264T (=DSM 44701T), isolated from a smear-ripened cheese.</title>
        <authorList>
            <consortium name="US DOE Joint Genome Institute (JGI-PGF)"/>
            <person name="Walter F."/>
            <person name="Albersmeier A."/>
            <person name="Kalinowski J."/>
            <person name="Ruckert C."/>
        </authorList>
    </citation>
    <scope>NUCLEOTIDE SEQUENCE [LARGE SCALE GENOMIC DNA]</scope>
    <source>
        <strain evidence="3 4">NBRC 110095</strain>
    </source>
</reference>
<name>A0AA37WMM7_9GAMM</name>
<protein>
    <recommendedName>
        <fullName evidence="2">Heparan-alpha-glucosaminide N-acetyltransferase catalytic domain-containing protein</fullName>
    </recommendedName>
</protein>
<feature type="transmembrane region" description="Helical" evidence="1">
    <location>
        <begin position="225"/>
        <end position="243"/>
    </location>
</feature>
<sequence>MNSGHQRCITIDIIRGIGALLLVVIHSLWMYGADTVQFESSFGVVIHAIGQGTSAFLITMGFSFAVTPHQGFGYGLKRALMILAMGYLMNALKFIVPIEVFGTMPESFINAYGWQSPLSGNQLLYLLLTGDILQMAGISFLLLALIRHWCHNRFAILGLVIVFIAIGPLLRGARLGIPGVDYVLDLLWGDQWNVYFPVLFWMPAILIGSYLGMTYKKYHLTDPQILKQMLVLGLPCFVIGSGLKYFDIGTFNDFFHPGPADIVYSLGVCLCSFSVVCFSVLSLIKINRRVYPVIQYLSQRTTSIYIIQWTLVCWGMGVIGYKTLNIPQLIALMPIMIVLTLLIDYLVMKFIRVLKNGLFARRVALENT</sequence>
<feature type="transmembrane region" description="Helical" evidence="1">
    <location>
        <begin position="329"/>
        <end position="347"/>
    </location>
</feature>
<keyword evidence="1" id="KW-0472">Membrane</keyword>
<accession>A0AA37WMM7</accession>